<evidence type="ECO:0000313" key="3">
    <source>
        <dbReference type="EMBL" id="MBP2028464.1"/>
    </source>
</evidence>
<evidence type="ECO:0000313" key="4">
    <source>
        <dbReference type="Proteomes" id="UP001314903"/>
    </source>
</evidence>
<dbReference type="PANTHER" id="PTHR46268">
    <property type="entry name" value="STRESS RESPONSE PROTEIN NHAX"/>
    <property type="match status" value="1"/>
</dbReference>
<gene>
    <name evidence="3" type="ORF">J2Z35_002267</name>
</gene>
<dbReference type="PANTHER" id="PTHR46268:SF6">
    <property type="entry name" value="UNIVERSAL STRESS PROTEIN UP12"/>
    <property type="match status" value="1"/>
</dbReference>
<reference evidence="3 4" key="1">
    <citation type="submission" date="2021-03" db="EMBL/GenBank/DDBJ databases">
        <title>Genomic Encyclopedia of Type Strains, Phase IV (KMG-IV): sequencing the most valuable type-strain genomes for metagenomic binning, comparative biology and taxonomic classification.</title>
        <authorList>
            <person name="Goeker M."/>
        </authorList>
    </citation>
    <scope>NUCLEOTIDE SEQUENCE [LARGE SCALE GENOMIC DNA]</scope>
    <source>
        <strain evidence="3 4">DSM 27512</strain>
    </source>
</reference>
<dbReference type="Pfam" id="PF00582">
    <property type="entry name" value="Usp"/>
    <property type="match status" value="1"/>
</dbReference>
<proteinExistence type="inferred from homology"/>
<accession>A0ABS4KL26</accession>
<feature type="domain" description="UspA" evidence="2">
    <location>
        <begin position="4"/>
        <end position="141"/>
    </location>
</feature>
<dbReference type="InterPro" id="IPR014729">
    <property type="entry name" value="Rossmann-like_a/b/a_fold"/>
</dbReference>
<dbReference type="EMBL" id="JAGGLI010000029">
    <property type="protein sequence ID" value="MBP2028464.1"/>
    <property type="molecule type" value="Genomic_DNA"/>
</dbReference>
<dbReference type="Gene3D" id="3.40.50.620">
    <property type="entry name" value="HUPs"/>
    <property type="match status" value="1"/>
</dbReference>
<sequence length="143" mass="15736">MKLDTILVPVDGTEVSDLALDTAKKMAAKFNSKIVVLNAVDFVNRGSIHESSDYDPVVQETLQKRGNRILEDTNAKLQGFNFETIPALGHAGDAIITYCENNEVDLIIMATRSATKIRRFVIGSVTNYVIHHTKVPVLAIPVE</sequence>
<dbReference type="CDD" id="cd00293">
    <property type="entry name" value="USP-like"/>
    <property type="match status" value="1"/>
</dbReference>
<protein>
    <submittedName>
        <fullName evidence="3">Nucleotide-binding universal stress UspA family protein</fullName>
    </submittedName>
</protein>
<dbReference type="Proteomes" id="UP001314903">
    <property type="component" value="Unassembled WGS sequence"/>
</dbReference>
<comment type="similarity">
    <text evidence="1">Belongs to the universal stress protein A family.</text>
</comment>
<dbReference type="InterPro" id="IPR006015">
    <property type="entry name" value="Universal_stress_UspA"/>
</dbReference>
<evidence type="ECO:0000259" key="2">
    <source>
        <dbReference type="Pfam" id="PF00582"/>
    </source>
</evidence>
<dbReference type="PRINTS" id="PR01438">
    <property type="entry name" value="UNVRSLSTRESS"/>
</dbReference>
<evidence type="ECO:0000256" key="1">
    <source>
        <dbReference type="ARBA" id="ARBA00008791"/>
    </source>
</evidence>
<dbReference type="InterPro" id="IPR006016">
    <property type="entry name" value="UspA"/>
</dbReference>
<comment type="caution">
    <text evidence="3">The sequence shown here is derived from an EMBL/GenBank/DDBJ whole genome shotgun (WGS) entry which is preliminary data.</text>
</comment>
<dbReference type="RefSeq" id="WP_209661513.1">
    <property type="nucleotide sequence ID" value="NZ_JAGGLI010000029.1"/>
</dbReference>
<dbReference type="SUPFAM" id="SSF52402">
    <property type="entry name" value="Adenine nucleotide alpha hydrolases-like"/>
    <property type="match status" value="1"/>
</dbReference>
<keyword evidence="4" id="KW-1185">Reference proteome</keyword>
<organism evidence="3 4">
    <name type="scientific">Acetoanaerobium pronyense</name>
    <dbReference type="NCBI Taxonomy" id="1482736"/>
    <lineage>
        <taxon>Bacteria</taxon>
        <taxon>Bacillati</taxon>
        <taxon>Bacillota</taxon>
        <taxon>Clostridia</taxon>
        <taxon>Peptostreptococcales</taxon>
        <taxon>Filifactoraceae</taxon>
        <taxon>Acetoanaerobium</taxon>
    </lineage>
</organism>
<name>A0ABS4KL26_9FIRM</name>